<comment type="cofactor">
    <cofactor evidence="1">
        <name>Fe cation</name>
        <dbReference type="ChEBI" id="CHEBI:24875"/>
    </cofactor>
</comment>
<dbReference type="PROSITE" id="PS51296">
    <property type="entry name" value="RIESKE"/>
    <property type="match status" value="1"/>
</dbReference>
<keyword evidence="3" id="KW-0479">Metal-binding</keyword>
<dbReference type="Pfam" id="PF00355">
    <property type="entry name" value="Rieske"/>
    <property type="match status" value="1"/>
</dbReference>
<dbReference type="AlphaFoldDB" id="A0A067YX75"/>
<keyword evidence="2" id="KW-0001">2Fe-2S</keyword>
<dbReference type="GO" id="GO:0051537">
    <property type="term" value="F:2 iron, 2 sulfur cluster binding"/>
    <property type="evidence" value="ECO:0007669"/>
    <property type="project" value="UniProtKB-KW"/>
</dbReference>
<keyword evidence="5" id="KW-0408">Iron</keyword>
<dbReference type="SUPFAM" id="SSF55961">
    <property type="entry name" value="Bet v1-like"/>
    <property type="match status" value="1"/>
</dbReference>
<evidence type="ECO:0000256" key="1">
    <source>
        <dbReference type="ARBA" id="ARBA00001962"/>
    </source>
</evidence>
<comment type="subunit">
    <text evidence="9">Homotrimer. The two-component system 3-ketosteroid-9-alpha-monooxygenase is composed of an oxygenase component KshA and a reductase component KshB.</text>
</comment>
<name>A0A067YX75_9CYAN</name>
<dbReference type="InterPro" id="IPR017941">
    <property type="entry name" value="Rieske_2Fe-2S"/>
</dbReference>
<dbReference type="SUPFAM" id="SSF50022">
    <property type="entry name" value="ISP domain"/>
    <property type="match status" value="1"/>
</dbReference>
<protein>
    <recommendedName>
        <fullName evidence="8">Rieske-type oxygenase</fullName>
    </recommendedName>
</protein>
<reference evidence="11" key="1">
    <citation type="journal article" date="2014" name="ChemBioChem">
        <title>Identification and characterization of a welwitindolinone alkaloid biosynthetic gene cluster in the stigonematalean Cyanobacterium Hapalosiphon welwitschii.</title>
        <authorList>
            <person name="Hillwig M.L."/>
            <person name="Fuhrman H.A."/>
            <person name="Ittiamornkul K."/>
            <person name="Sevco T.J."/>
            <person name="Kwak D.H."/>
            <person name="Liu X."/>
        </authorList>
    </citation>
    <scope>NUCLEOTIDE SEQUENCE</scope>
    <source>
        <strain evidence="11">UTEX B 1830</strain>
    </source>
</reference>
<organism evidence="11">
    <name type="scientific">Hapalosiphon welwitschii UTEX B 1830</name>
    <dbReference type="NCBI Taxonomy" id="1433842"/>
    <lineage>
        <taxon>Bacteria</taxon>
        <taxon>Bacillati</taxon>
        <taxon>Cyanobacteriota</taxon>
        <taxon>Cyanophyceae</taxon>
        <taxon>Nostocales</taxon>
        <taxon>Hapalosiphonaceae</taxon>
        <taxon>Hapalosiphon</taxon>
    </lineage>
</organism>
<dbReference type="GO" id="GO:0046872">
    <property type="term" value="F:metal ion binding"/>
    <property type="evidence" value="ECO:0007669"/>
    <property type="project" value="UniProtKB-KW"/>
</dbReference>
<feature type="domain" description="Rieske" evidence="10">
    <location>
        <begin position="31"/>
        <end position="137"/>
    </location>
</feature>
<evidence type="ECO:0000256" key="4">
    <source>
        <dbReference type="ARBA" id="ARBA00023002"/>
    </source>
</evidence>
<dbReference type="GO" id="GO:0004497">
    <property type="term" value="F:monooxygenase activity"/>
    <property type="evidence" value="ECO:0007669"/>
    <property type="project" value="UniProtKB-ARBA"/>
</dbReference>
<evidence type="ECO:0000256" key="7">
    <source>
        <dbReference type="ARBA" id="ARBA00023221"/>
    </source>
</evidence>
<sequence length="362" mass="41262">MVSYIENDLQPKLTKSEAQIESKGINLPASWYIAMQSVELDKKPIAIELFGRALVAWRDKDRKAVIMERFCSHVGASLAIGEVVDGCIQCPFHHWRYDHSGVCVHIPKVATPHTDHIPSTARQKTYVTEERYGYIWVWYGTATPLFDLPKFDAAESNKHKYIPYRFSIMVQTNVRRIIENSCDHHHLVTIHDMQVNDSVKLTVLDEKDVELSELPIAKEAWMGFIVEARIKTFLGVRGITKALGLNVETMSTRADLWPSGILATTKLDGQERLVVLDTVTPISENQTNWQVLIMVNKTGNLFLDLLSYIVFGWQGRANGFADKLLFDNMSADTGRAFIKCDQPVLKFRQFYQSWVNKAQSNK</sequence>
<dbReference type="Gene3D" id="3.90.380.10">
    <property type="entry name" value="Naphthalene 1,2-dioxygenase Alpha Subunit, Chain A, domain 1"/>
    <property type="match status" value="1"/>
</dbReference>
<dbReference type="InterPro" id="IPR045605">
    <property type="entry name" value="KshA-like_C"/>
</dbReference>
<dbReference type="Gene3D" id="2.102.10.10">
    <property type="entry name" value="Rieske [2Fe-2S] iron-sulphur domain"/>
    <property type="match status" value="1"/>
</dbReference>
<dbReference type="GO" id="GO:0016705">
    <property type="term" value="F:oxidoreductase activity, acting on paired donors, with incorporation or reduction of molecular oxygen"/>
    <property type="evidence" value="ECO:0007669"/>
    <property type="project" value="UniProtKB-ARBA"/>
</dbReference>
<dbReference type="InterPro" id="IPR050584">
    <property type="entry name" value="Cholesterol_7-desaturase"/>
</dbReference>
<keyword evidence="6" id="KW-0411">Iron-sulfur</keyword>
<evidence type="ECO:0000259" key="10">
    <source>
        <dbReference type="PROSITE" id="PS51296"/>
    </source>
</evidence>
<proteinExistence type="predicted"/>
<evidence type="ECO:0000313" key="11">
    <source>
        <dbReference type="EMBL" id="AHI58820.1"/>
    </source>
</evidence>
<dbReference type="EMBL" id="KF811479">
    <property type="protein sequence ID" value="AHI58820.1"/>
    <property type="molecule type" value="Genomic_DNA"/>
</dbReference>
<dbReference type="GO" id="GO:0005737">
    <property type="term" value="C:cytoplasm"/>
    <property type="evidence" value="ECO:0007669"/>
    <property type="project" value="TreeGrafter"/>
</dbReference>
<dbReference type="GO" id="GO:0008203">
    <property type="term" value="P:cholesterol metabolic process"/>
    <property type="evidence" value="ECO:0007669"/>
    <property type="project" value="InterPro"/>
</dbReference>
<evidence type="ECO:0000256" key="6">
    <source>
        <dbReference type="ARBA" id="ARBA00023014"/>
    </source>
</evidence>
<keyword evidence="7" id="KW-0753">Steroid metabolism</keyword>
<keyword evidence="7" id="KW-0443">Lipid metabolism</keyword>
<evidence type="ECO:0000256" key="2">
    <source>
        <dbReference type="ARBA" id="ARBA00022714"/>
    </source>
</evidence>
<dbReference type="PANTHER" id="PTHR21266">
    <property type="entry name" value="IRON-SULFUR DOMAIN CONTAINING PROTEIN"/>
    <property type="match status" value="1"/>
</dbReference>
<evidence type="ECO:0000256" key="9">
    <source>
        <dbReference type="ARBA" id="ARBA00046982"/>
    </source>
</evidence>
<dbReference type="Pfam" id="PF19298">
    <property type="entry name" value="KshA_C"/>
    <property type="match status" value="1"/>
</dbReference>
<dbReference type="InterPro" id="IPR036922">
    <property type="entry name" value="Rieske_2Fe-2S_sf"/>
</dbReference>
<evidence type="ECO:0000256" key="8">
    <source>
        <dbReference type="ARBA" id="ARBA00030944"/>
    </source>
</evidence>
<dbReference type="PANTHER" id="PTHR21266:SF60">
    <property type="entry name" value="3-KETOSTEROID-9-ALPHA-MONOOXYGENASE, OXYGENASE COMPONENT"/>
    <property type="match status" value="1"/>
</dbReference>
<accession>A0A067YX75</accession>
<evidence type="ECO:0000256" key="5">
    <source>
        <dbReference type="ARBA" id="ARBA00023004"/>
    </source>
</evidence>
<keyword evidence="4" id="KW-0560">Oxidoreductase</keyword>
<evidence type="ECO:0000256" key="3">
    <source>
        <dbReference type="ARBA" id="ARBA00022723"/>
    </source>
</evidence>